<evidence type="ECO:0000313" key="9">
    <source>
        <dbReference type="Proteomes" id="UP000678393"/>
    </source>
</evidence>
<dbReference type="SUPFAM" id="SSF52540">
    <property type="entry name" value="P-loop containing nucleoside triphosphate hydrolases"/>
    <property type="match status" value="1"/>
</dbReference>
<name>A0A8S3Z7M1_9EUPU</name>
<organism evidence="8 9">
    <name type="scientific">Candidula unifasciata</name>
    <dbReference type="NCBI Taxonomy" id="100452"/>
    <lineage>
        <taxon>Eukaryota</taxon>
        <taxon>Metazoa</taxon>
        <taxon>Spiralia</taxon>
        <taxon>Lophotrochozoa</taxon>
        <taxon>Mollusca</taxon>
        <taxon>Gastropoda</taxon>
        <taxon>Heterobranchia</taxon>
        <taxon>Euthyneura</taxon>
        <taxon>Panpulmonata</taxon>
        <taxon>Eupulmonata</taxon>
        <taxon>Stylommatophora</taxon>
        <taxon>Helicina</taxon>
        <taxon>Helicoidea</taxon>
        <taxon>Geomitridae</taxon>
        <taxon>Candidula</taxon>
    </lineage>
</organism>
<dbReference type="Proteomes" id="UP000678393">
    <property type="component" value="Unassembled WGS sequence"/>
</dbReference>
<keyword evidence="9" id="KW-1185">Reference proteome</keyword>
<dbReference type="AlphaFoldDB" id="A0A8S3Z7M1"/>
<dbReference type="GO" id="GO:0005763">
    <property type="term" value="C:mitochondrial small ribosomal subunit"/>
    <property type="evidence" value="ECO:0007669"/>
    <property type="project" value="TreeGrafter"/>
</dbReference>
<evidence type="ECO:0000256" key="3">
    <source>
        <dbReference type="ARBA" id="ARBA00022946"/>
    </source>
</evidence>
<comment type="caution">
    <text evidence="8">The sequence shown here is derived from an EMBL/GenBank/DDBJ whole genome shotgun (WGS) entry which is preliminary data.</text>
</comment>
<dbReference type="PRINTS" id="PR01716">
    <property type="entry name" value="DEATHASSOCP3"/>
</dbReference>
<keyword evidence="4" id="KW-0689">Ribosomal protein</keyword>
<keyword evidence="3" id="KW-0809">Transit peptide</keyword>
<comment type="similarity">
    <text evidence="2">Belongs to the mitochondrion-specific ribosomal protein mS29 family.</text>
</comment>
<dbReference type="GO" id="GO:0006915">
    <property type="term" value="P:apoptotic process"/>
    <property type="evidence" value="ECO:0007669"/>
    <property type="project" value="InterPro"/>
</dbReference>
<dbReference type="InterPro" id="IPR019368">
    <property type="entry name" value="Ribosomal_mS29"/>
</dbReference>
<evidence type="ECO:0000313" key="8">
    <source>
        <dbReference type="EMBL" id="CAG5125507.1"/>
    </source>
</evidence>
<sequence>MKTFNESCLMVRRPSVELISYIKNINLNHPVHRFVLYGRKGAGKTCVMNHVMHACYRDNWIIVHVPWAGRLVRGWKKEITESSYKPGRYDVPADGAAWLAHFLHQNQGKLKDLKTTSEYVWTKREKAEAGTPLEEIINFGMTRIKFSSDCVGVVLKELRQQAQTKGLKVFVAISSVNAFFVEWDHVNTLRNAEKKKIEPEEMTIIHNFKKMLSPTWTHGVVVCTVSEVVNMETQREKYTPLYLLGKEGFEFLDPFVPILVPEYSEKEALSNIDYYIDRNWIQHDYGKTEEGKKEIMFVSNKNPFNIYRVCSSL</sequence>
<protein>
    <recommendedName>
        <fullName evidence="7">Small ribosomal subunit protein mS29</fullName>
    </recommendedName>
</protein>
<dbReference type="InterPro" id="IPR027417">
    <property type="entry name" value="P-loop_NTPase"/>
</dbReference>
<dbReference type="EMBL" id="CAJHNH020002078">
    <property type="protein sequence ID" value="CAG5125507.1"/>
    <property type="molecule type" value="Genomic_DNA"/>
</dbReference>
<dbReference type="PANTHER" id="PTHR12810:SF0">
    <property type="entry name" value="SMALL RIBOSOMAL SUBUNIT PROTEIN MS29"/>
    <property type="match status" value="1"/>
</dbReference>
<dbReference type="OrthoDB" id="274828at2759"/>
<evidence type="ECO:0000256" key="1">
    <source>
        <dbReference type="ARBA" id="ARBA00004173"/>
    </source>
</evidence>
<evidence type="ECO:0000256" key="4">
    <source>
        <dbReference type="ARBA" id="ARBA00022980"/>
    </source>
</evidence>
<evidence type="ECO:0000256" key="7">
    <source>
        <dbReference type="ARBA" id="ARBA00035140"/>
    </source>
</evidence>
<keyword evidence="5" id="KW-0496">Mitochondrion</keyword>
<dbReference type="PANTHER" id="PTHR12810">
    <property type="entry name" value="MITOCHONDRIAL 28S RIBOSOMAL PROTEIN S29"/>
    <property type="match status" value="1"/>
</dbReference>
<proteinExistence type="inferred from homology"/>
<keyword evidence="6" id="KW-0687">Ribonucleoprotein</keyword>
<evidence type="ECO:0000256" key="5">
    <source>
        <dbReference type="ARBA" id="ARBA00023128"/>
    </source>
</evidence>
<comment type="subcellular location">
    <subcellularLocation>
        <location evidence="1">Mitochondrion</location>
    </subcellularLocation>
</comment>
<dbReference type="InterPro" id="IPR008092">
    <property type="entry name" value="Ribosomal_mS29_met"/>
</dbReference>
<dbReference type="GO" id="GO:0003735">
    <property type="term" value="F:structural constituent of ribosome"/>
    <property type="evidence" value="ECO:0007669"/>
    <property type="project" value="TreeGrafter"/>
</dbReference>
<reference evidence="8" key="1">
    <citation type="submission" date="2021-04" db="EMBL/GenBank/DDBJ databases">
        <authorList>
            <consortium name="Molecular Ecology Group"/>
        </authorList>
    </citation>
    <scope>NUCLEOTIDE SEQUENCE</scope>
</reference>
<evidence type="ECO:0000256" key="2">
    <source>
        <dbReference type="ARBA" id="ARBA00009863"/>
    </source>
</evidence>
<accession>A0A8S3Z7M1</accession>
<gene>
    <name evidence="8" type="ORF">CUNI_LOCUS11065</name>
</gene>
<evidence type="ECO:0000256" key="6">
    <source>
        <dbReference type="ARBA" id="ARBA00023274"/>
    </source>
</evidence>
<dbReference type="Pfam" id="PF10236">
    <property type="entry name" value="DAP3"/>
    <property type="match status" value="1"/>
</dbReference>